<dbReference type="GO" id="GO:0009062">
    <property type="term" value="P:fatty acid catabolic process"/>
    <property type="evidence" value="ECO:0007669"/>
    <property type="project" value="TreeGrafter"/>
</dbReference>
<evidence type="ECO:0000256" key="4">
    <source>
        <dbReference type="ARBA" id="ARBA00012638"/>
    </source>
</evidence>
<evidence type="ECO:0000256" key="6">
    <source>
        <dbReference type="SAM" id="MobiDB-lite"/>
    </source>
</evidence>
<dbReference type="InterPro" id="IPR036412">
    <property type="entry name" value="HAD-like_sf"/>
</dbReference>
<organism evidence="8 9">
    <name type="scientific">Cyclopterus lumpus</name>
    <name type="common">Lumpsucker</name>
    <dbReference type="NCBI Taxonomy" id="8103"/>
    <lineage>
        <taxon>Eukaryota</taxon>
        <taxon>Metazoa</taxon>
        <taxon>Chordata</taxon>
        <taxon>Craniata</taxon>
        <taxon>Vertebrata</taxon>
        <taxon>Euteleostomi</taxon>
        <taxon>Actinopterygii</taxon>
        <taxon>Neopterygii</taxon>
        <taxon>Teleostei</taxon>
        <taxon>Neoteleostei</taxon>
        <taxon>Acanthomorphata</taxon>
        <taxon>Eupercaria</taxon>
        <taxon>Perciformes</taxon>
        <taxon>Cottioidei</taxon>
        <taxon>Cottales</taxon>
        <taxon>Cyclopteridae</taxon>
        <taxon>Cyclopterus</taxon>
    </lineage>
</organism>
<dbReference type="Pfam" id="PF04571">
    <property type="entry name" value="Lipin_N"/>
    <property type="match status" value="1"/>
</dbReference>
<protein>
    <recommendedName>
        <fullName evidence="4">phosphatidate phosphatase</fullName>
        <ecNumber evidence="4">3.1.3.4</ecNumber>
    </recommendedName>
</protein>
<dbReference type="Ensembl" id="ENSCLMT00005045723.1">
    <property type="protein sequence ID" value="ENSCLMP00005044163.1"/>
    <property type="gene ID" value="ENSCLMG00005019319.1"/>
</dbReference>
<dbReference type="Pfam" id="PF08235">
    <property type="entry name" value="LNS2"/>
    <property type="match status" value="1"/>
</dbReference>
<dbReference type="GO" id="GO:0005829">
    <property type="term" value="C:cytosol"/>
    <property type="evidence" value="ECO:0007669"/>
    <property type="project" value="TreeGrafter"/>
</dbReference>
<comment type="similarity">
    <text evidence="3">Belongs to the lipin family.</text>
</comment>
<dbReference type="GO" id="GO:0008195">
    <property type="term" value="F:phosphatidate phosphatase activity"/>
    <property type="evidence" value="ECO:0007669"/>
    <property type="project" value="UniProtKB-EC"/>
</dbReference>
<dbReference type="PANTHER" id="PTHR12181:SF11">
    <property type="entry name" value="PHOSPHATIDATE PHOSPHATASE LPIN2"/>
    <property type="match status" value="1"/>
</dbReference>
<dbReference type="AlphaFoldDB" id="A0A8C3AQ02"/>
<dbReference type="GO" id="GO:0032869">
    <property type="term" value="P:cellular response to insulin stimulus"/>
    <property type="evidence" value="ECO:0007669"/>
    <property type="project" value="TreeGrafter"/>
</dbReference>
<reference evidence="8" key="1">
    <citation type="submission" date="2025-08" db="UniProtKB">
        <authorList>
            <consortium name="Ensembl"/>
        </authorList>
    </citation>
    <scope>IDENTIFICATION</scope>
</reference>
<dbReference type="SUPFAM" id="SSF56784">
    <property type="entry name" value="HAD-like"/>
    <property type="match status" value="1"/>
</dbReference>
<keyword evidence="9" id="KW-1185">Reference proteome</keyword>
<name>A0A8C3AQ02_CYCLU</name>
<feature type="region of interest" description="Disordered" evidence="6">
    <location>
        <begin position="398"/>
        <end position="427"/>
    </location>
</feature>
<comment type="catalytic activity">
    <reaction evidence="1">
        <text>a 1,2-diacyl-sn-glycero-3-phosphate + H2O = a 1,2-diacyl-sn-glycerol + phosphate</text>
        <dbReference type="Rhea" id="RHEA:27429"/>
        <dbReference type="ChEBI" id="CHEBI:15377"/>
        <dbReference type="ChEBI" id="CHEBI:17815"/>
        <dbReference type="ChEBI" id="CHEBI:43474"/>
        <dbReference type="ChEBI" id="CHEBI:58608"/>
        <dbReference type="EC" id="3.1.3.4"/>
    </reaction>
    <physiologicalReaction direction="left-to-right" evidence="1">
        <dbReference type="Rhea" id="RHEA:27430"/>
    </physiologicalReaction>
</comment>
<evidence type="ECO:0000313" key="8">
    <source>
        <dbReference type="Ensembl" id="ENSCLMP00005044163.1"/>
    </source>
</evidence>
<evidence type="ECO:0000259" key="7">
    <source>
        <dbReference type="SMART" id="SM00775"/>
    </source>
</evidence>
<feature type="compositionally biased region" description="Polar residues" evidence="6">
    <location>
        <begin position="141"/>
        <end position="151"/>
    </location>
</feature>
<accession>A0A8C3AQ02</accession>
<dbReference type="GO" id="GO:0045944">
    <property type="term" value="P:positive regulation of transcription by RNA polymerase II"/>
    <property type="evidence" value="ECO:0007669"/>
    <property type="project" value="TreeGrafter"/>
</dbReference>
<reference evidence="8" key="2">
    <citation type="submission" date="2025-09" db="UniProtKB">
        <authorList>
            <consortium name="Ensembl"/>
        </authorList>
    </citation>
    <scope>IDENTIFICATION</scope>
</reference>
<dbReference type="Pfam" id="PF16876">
    <property type="entry name" value="Lipin_mid"/>
    <property type="match status" value="1"/>
</dbReference>
<dbReference type="InterPro" id="IPR026058">
    <property type="entry name" value="LIPIN"/>
</dbReference>
<sequence>MNYVGQLAGQVLVTVKELYKGLNQATLSGCIDVVVVRQPDGTFQCSPFHVRFGKLGVLRSREKVIDIEINGEPVELHMKLGDNGEAFFVQETEQHNEIVPAHLMTSPIPTEEALFRSREPRCGGSASESSQPPSPEDPSSGNLQTCCSNTAGKKKRRRRKKHKAEPRKEEQTTPAGGEPEIGNVVFAYSREMSESMSPKSDSELMVKPAESMLRAESHMQWTWGEFPESTRVRCRSRLVNKKDKSEPKMLTIAPSENTHFRVILSTEAMEEREGERTTDLLCSIIKPEPRILHDRCICTPQPPEALSTDTDITKHEPDLSDLRSIGLTSEPCPANADLAFTCTRSKKRKSMISKKSSLVLLSWKGVRKRSQHQGPEDIYLDDLNALEPEVVARYFPKRYEPGKPSRERSPSPQSVSDSGTECLSDSAGDLPDVRLSLCGGVGENSEIPKEKFMEHIITYNEFAENPAIIDNPNLVVRIANRYYNWTLAAPLILSMQAFQKNLPKATEESWVKEKMPKRSGRWWFWRKSSVNDDETKELSSVAPAPTPTEHVQPGGPAPATAPALHSYKKSLRLSSDQIASLKLREGPNDVTFSITTQYQGTCRCEGTVYLWNWDDEVIISDIDGTITKSDVFGQILPQLGKDWTHQGIAKLYHSVHENGYKFLYCSARAIGMADMTRGYLHWVNDRGTLLPRGPLMLSPSSLFSAFHREVIEKKPEKFKIECLTDIKNLFFPNSHPFYAAFGNRESDVFAYKQVGVPVCRIFTVNPRGELILEQAKGNKTSYSRLSELVEHVFPLRGSQHNATFSCPEFSSFCYWRQPIAEVRLESLL</sequence>
<evidence type="ECO:0000256" key="2">
    <source>
        <dbReference type="ARBA" id="ARBA00001946"/>
    </source>
</evidence>
<dbReference type="InterPro" id="IPR031315">
    <property type="entry name" value="LNS2/PITP"/>
</dbReference>
<evidence type="ECO:0000313" key="9">
    <source>
        <dbReference type="Proteomes" id="UP000694565"/>
    </source>
</evidence>
<feature type="compositionally biased region" description="Basic and acidic residues" evidence="6">
    <location>
        <begin position="398"/>
        <end position="409"/>
    </location>
</feature>
<dbReference type="PANTHER" id="PTHR12181">
    <property type="entry name" value="LIPIN"/>
    <property type="match status" value="1"/>
</dbReference>
<feature type="domain" description="LNS2/PITP" evidence="7">
    <location>
        <begin position="617"/>
        <end position="773"/>
    </location>
</feature>
<dbReference type="GO" id="GO:0003713">
    <property type="term" value="F:transcription coactivator activity"/>
    <property type="evidence" value="ECO:0007669"/>
    <property type="project" value="TreeGrafter"/>
</dbReference>
<dbReference type="GeneTree" id="ENSGT00940000156313"/>
<feature type="compositionally biased region" description="Basic residues" evidence="6">
    <location>
        <begin position="152"/>
        <end position="165"/>
    </location>
</feature>
<dbReference type="EC" id="3.1.3.4" evidence="4"/>
<dbReference type="SMART" id="SM00775">
    <property type="entry name" value="LNS2"/>
    <property type="match status" value="1"/>
</dbReference>
<dbReference type="InterPro" id="IPR031703">
    <property type="entry name" value="Lipin_mid"/>
</dbReference>
<feature type="compositionally biased region" description="Polar residues" evidence="6">
    <location>
        <begin position="410"/>
        <end position="423"/>
    </location>
</feature>
<dbReference type="InterPro" id="IPR007651">
    <property type="entry name" value="Lipin_N"/>
</dbReference>
<evidence type="ECO:0000256" key="1">
    <source>
        <dbReference type="ARBA" id="ARBA00001180"/>
    </source>
</evidence>
<dbReference type="InterPro" id="IPR013209">
    <property type="entry name" value="LNS2"/>
</dbReference>
<evidence type="ECO:0000256" key="5">
    <source>
        <dbReference type="ARBA" id="ARBA00022801"/>
    </source>
</evidence>
<dbReference type="Proteomes" id="UP000694565">
    <property type="component" value="Unplaced"/>
</dbReference>
<evidence type="ECO:0000256" key="3">
    <source>
        <dbReference type="ARBA" id="ARBA00005476"/>
    </source>
</evidence>
<proteinExistence type="inferred from homology"/>
<dbReference type="GO" id="GO:0005789">
    <property type="term" value="C:endoplasmic reticulum membrane"/>
    <property type="evidence" value="ECO:0007669"/>
    <property type="project" value="TreeGrafter"/>
</dbReference>
<comment type="cofactor">
    <cofactor evidence="2">
        <name>Mg(2+)</name>
        <dbReference type="ChEBI" id="CHEBI:18420"/>
    </cofactor>
</comment>
<dbReference type="GO" id="GO:0005634">
    <property type="term" value="C:nucleus"/>
    <property type="evidence" value="ECO:0007669"/>
    <property type="project" value="TreeGrafter"/>
</dbReference>
<feature type="region of interest" description="Disordered" evidence="6">
    <location>
        <begin position="535"/>
        <end position="559"/>
    </location>
</feature>
<dbReference type="GO" id="GO:0019432">
    <property type="term" value="P:triglyceride biosynthetic process"/>
    <property type="evidence" value="ECO:0007669"/>
    <property type="project" value="TreeGrafter"/>
</dbReference>
<feature type="region of interest" description="Disordered" evidence="6">
    <location>
        <begin position="116"/>
        <end position="182"/>
    </location>
</feature>
<keyword evidence="5" id="KW-0378">Hydrolase</keyword>